<dbReference type="InterPro" id="IPR013933">
    <property type="entry name" value="CRC_Rsc7/Swp82"/>
</dbReference>
<organism evidence="2 3">
    <name type="scientific">Saitoella complicata (strain BCRC 22490 / CBS 7301 / JCM 7358 / NBRC 10748 / NRRL Y-17804)</name>
    <dbReference type="NCBI Taxonomy" id="698492"/>
    <lineage>
        <taxon>Eukaryota</taxon>
        <taxon>Fungi</taxon>
        <taxon>Dikarya</taxon>
        <taxon>Ascomycota</taxon>
        <taxon>Taphrinomycotina</taxon>
        <taxon>Taphrinomycotina incertae sedis</taxon>
        <taxon>Saitoella</taxon>
    </lineage>
</organism>
<feature type="region of interest" description="Disordered" evidence="1">
    <location>
        <begin position="821"/>
        <end position="866"/>
    </location>
</feature>
<feature type="compositionally biased region" description="Acidic residues" evidence="1">
    <location>
        <begin position="40"/>
        <end position="51"/>
    </location>
</feature>
<dbReference type="STRING" id="698492.A0A0E9NCC9"/>
<evidence type="ECO:0000313" key="3">
    <source>
        <dbReference type="Proteomes" id="UP000033140"/>
    </source>
</evidence>
<dbReference type="GO" id="GO:0019901">
    <property type="term" value="F:protein kinase binding"/>
    <property type="evidence" value="ECO:0007669"/>
    <property type="project" value="InterPro"/>
</dbReference>
<dbReference type="Gene3D" id="1.10.472.10">
    <property type="entry name" value="Cyclin-like"/>
    <property type="match status" value="1"/>
</dbReference>
<dbReference type="Proteomes" id="UP000033140">
    <property type="component" value="Unassembled WGS sequence"/>
</dbReference>
<gene>
    <name evidence="2" type="ORF">G7K_1569-t1</name>
</gene>
<evidence type="ECO:0000256" key="1">
    <source>
        <dbReference type="SAM" id="MobiDB-lite"/>
    </source>
</evidence>
<dbReference type="InterPro" id="IPR013922">
    <property type="entry name" value="Cyclin_PHO80-like"/>
</dbReference>
<reference evidence="2 3" key="1">
    <citation type="journal article" date="2011" name="J. Gen. Appl. Microbiol.">
        <title>Draft genome sequencing of the enigmatic yeast Saitoella complicata.</title>
        <authorList>
            <person name="Nishida H."/>
            <person name="Hamamoto M."/>
            <person name="Sugiyama J."/>
        </authorList>
    </citation>
    <scope>NUCLEOTIDE SEQUENCE [LARGE SCALE GENOMIC DNA]</scope>
    <source>
        <strain evidence="2 3">NRRL Y-17804</strain>
    </source>
</reference>
<evidence type="ECO:0000313" key="2">
    <source>
        <dbReference type="EMBL" id="GAO47361.1"/>
    </source>
</evidence>
<keyword evidence="3" id="KW-1185">Reference proteome</keyword>
<reference evidence="2 3" key="3">
    <citation type="journal article" date="2015" name="Genome Announc.">
        <title>Draft Genome Sequence of the Archiascomycetous Yeast Saitoella complicata.</title>
        <authorList>
            <person name="Yamauchi K."/>
            <person name="Kondo S."/>
            <person name="Hamamoto M."/>
            <person name="Takahashi Y."/>
            <person name="Ogura Y."/>
            <person name="Hayashi T."/>
            <person name="Nishida H."/>
        </authorList>
    </citation>
    <scope>NUCLEOTIDE SEQUENCE [LARGE SCALE GENOMIC DNA]</scope>
    <source>
        <strain evidence="2 3">NRRL Y-17804</strain>
    </source>
</reference>
<feature type="compositionally biased region" description="Polar residues" evidence="1">
    <location>
        <begin position="836"/>
        <end position="866"/>
    </location>
</feature>
<evidence type="ECO:0008006" key="4">
    <source>
        <dbReference type="Google" id="ProtNLM"/>
    </source>
</evidence>
<dbReference type="GO" id="GO:0005634">
    <property type="term" value="C:nucleus"/>
    <property type="evidence" value="ECO:0007669"/>
    <property type="project" value="TreeGrafter"/>
</dbReference>
<feature type="region of interest" description="Disordered" evidence="1">
    <location>
        <begin position="1"/>
        <end position="121"/>
    </location>
</feature>
<dbReference type="PANTHER" id="PTHR15615:SF27">
    <property type="entry name" value="PHO85 CYCLIN CLG1"/>
    <property type="match status" value="1"/>
</dbReference>
<dbReference type="GO" id="GO:0000307">
    <property type="term" value="C:cyclin-dependent protein kinase holoenzyme complex"/>
    <property type="evidence" value="ECO:0007669"/>
    <property type="project" value="TreeGrafter"/>
</dbReference>
<feature type="compositionally biased region" description="Basic residues" evidence="1">
    <location>
        <begin position="95"/>
        <end position="104"/>
    </location>
</feature>
<feature type="compositionally biased region" description="Acidic residues" evidence="1">
    <location>
        <begin position="59"/>
        <end position="69"/>
    </location>
</feature>
<dbReference type="PANTHER" id="PTHR15615">
    <property type="match status" value="1"/>
</dbReference>
<name>A0A0E9NCC9_SAICN</name>
<dbReference type="Pfam" id="PF08613">
    <property type="entry name" value="Cyclin"/>
    <property type="match status" value="1"/>
</dbReference>
<dbReference type="EMBL" id="BACD03000008">
    <property type="protein sequence ID" value="GAO47361.1"/>
    <property type="molecule type" value="Genomic_DNA"/>
</dbReference>
<dbReference type="Pfam" id="PF08624">
    <property type="entry name" value="CRC_subunit"/>
    <property type="match status" value="1"/>
</dbReference>
<proteinExistence type="predicted"/>
<dbReference type="AlphaFoldDB" id="A0A0E9NCC9"/>
<comment type="caution">
    <text evidence="2">The sequence shown here is derived from an EMBL/GenBank/DDBJ whole genome shotgun (WGS) entry which is preliminary data.</text>
</comment>
<dbReference type="GO" id="GO:0016538">
    <property type="term" value="F:cyclin-dependent protein serine/threonine kinase regulator activity"/>
    <property type="evidence" value="ECO:0007669"/>
    <property type="project" value="TreeGrafter"/>
</dbReference>
<protein>
    <recommendedName>
        <fullName evidence="4">Cyclin N-terminal domain-containing protein</fullName>
    </recommendedName>
</protein>
<reference evidence="2 3" key="2">
    <citation type="journal article" date="2014" name="J. Gen. Appl. Microbiol.">
        <title>The early diverging ascomycetous budding yeast Saitoella complicata has three histone deacetylases belonging to the Clr6, Hos2, and Rpd3 lineages.</title>
        <authorList>
            <person name="Nishida H."/>
            <person name="Matsumoto T."/>
            <person name="Kondo S."/>
            <person name="Hamamoto M."/>
            <person name="Yoshikawa H."/>
        </authorList>
    </citation>
    <scope>NUCLEOTIDE SEQUENCE [LARGE SCALE GENOMIC DNA]</scope>
    <source>
        <strain evidence="2 3">NRRL Y-17804</strain>
    </source>
</reference>
<sequence length="971" mass="109221">MPDRAQTPEEEEVDYAPNDAPESDFAPSDAEEGKVNGRADDEDEDIDDAEEPATSVKGDDDEEEEDEDGEPIKRKRGRKAKTEDGEDEVEATPAPKKRRGRPPKAKGAPSAGVPLPKDIDGNRYEVVNDELDLGLSDPEGEAKVDDLGYLQGGREYRCRTFTLLGRGKRLYMLSTEPARCMGYRDSYLFFLKHKTLYKVIMDDTEKQSMIDRDLIPHSYKGRSIGVVTARSVFKEFGARIVVGGKRIIDDYWVQATREAGVKEGDLADPEDRLPPPGIEYNRNQYVAWHGASSVYHQTVVLQPETFRKKKVVMTNENWMLEHARAARRYNTEIARARLEKMETGHYEPNTNLMFYPASTQPTRAVWTQEEGVVVNGDVRTSPKSSRRQNRTVVVATSIRAPAFTVPTGGPGLKDVDPSVFEDCDPAVKEAILKQQQEEKTWEESWDASRDKDFRLLTPPDRFPIPQQPRKYYRRSHSLGNPLQSSDNTTSLTITFLTSQPSQGRADARRWNQCLNAGIKKTNQQRSAQRPWNRGTAWQQRPSSRDSGMPFANYAWGAQPSGASRYGEVSQQPANAFTYALPPLKGVGSVDYAGGYASWGEQAYMNDAHAQRYGAGSQYQSGGYYGGYQQEQYGGMEKVVKHEVVEEQPAEKVTGGVSAELDYEVEDMAEFVALMTVAVTQHPAQASPAFKKFASQVLAATRLPSATILLSLTYLSARMALPSADEFLPASSRDLYRLLTVSLMLGNKFLDDNTFTNRSWADVSGLPIEDVNKLEKDWLKAIEWNLHLDRAGEKGWDAWMAAWISWSEDRMIARERAERQRKMEQFAAQSPPALSPYQASSPWFDDSASTAPSTPLSHRSQGWPSAQMQQQHATQWSAYQQPFQLSYQPLPPPSHFYSQYGYGNQGSFYENPFGWNNGMRAAVVRPNHSLFFVVRFTSSCFRLPIYTHNAFINLPSVLIMGSSPDGRLWTWC</sequence>
<accession>A0A0E9NCC9</accession>
<feature type="region of interest" description="Disordered" evidence="1">
    <location>
        <begin position="520"/>
        <end position="545"/>
    </location>
</feature>
<dbReference type="CDD" id="cd20557">
    <property type="entry name" value="CYCLIN_ScPCL1-like"/>
    <property type="match status" value="1"/>
</dbReference>